<evidence type="ECO:0000259" key="3">
    <source>
        <dbReference type="PROSITE" id="PS50893"/>
    </source>
</evidence>
<reference evidence="4" key="1">
    <citation type="submission" date="2018-05" db="EMBL/GenBank/DDBJ databases">
        <authorList>
            <person name="Lanie J.A."/>
            <person name="Ng W.-L."/>
            <person name="Kazmierczak K.M."/>
            <person name="Andrzejewski T.M."/>
            <person name="Davidsen T.M."/>
            <person name="Wayne K.J."/>
            <person name="Tettelin H."/>
            <person name="Glass J.I."/>
            <person name="Rusch D."/>
            <person name="Podicherti R."/>
            <person name="Tsui H.-C.T."/>
            <person name="Winkler M.E."/>
        </authorList>
    </citation>
    <scope>NUCLEOTIDE SEQUENCE</scope>
</reference>
<dbReference type="PROSITE" id="PS00211">
    <property type="entry name" value="ABC_TRANSPORTER_1"/>
    <property type="match status" value="1"/>
</dbReference>
<dbReference type="InterPro" id="IPR017871">
    <property type="entry name" value="ABC_transporter-like_CS"/>
</dbReference>
<dbReference type="InterPro" id="IPR027417">
    <property type="entry name" value="P-loop_NTPase"/>
</dbReference>
<dbReference type="PROSITE" id="PS50893">
    <property type="entry name" value="ABC_TRANSPORTER_2"/>
    <property type="match status" value="1"/>
</dbReference>
<gene>
    <name evidence="4" type="ORF">METZ01_LOCUS257660</name>
</gene>
<dbReference type="GO" id="GO:0016887">
    <property type="term" value="F:ATP hydrolysis activity"/>
    <property type="evidence" value="ECO:0007669"/>
    <property type="project" value="InterPro"/>
</dbReference>
<organism evidence="4">
    <name type="scientific">marine metagenome</name>
    <dbReference type="NCBI Taxonomy" id="408172"/>
    <lineage>
        <taxon>unclassified sequences</taxon>
        <taxon>metagenomes</taxon>
        <taxon>ecological metagenomes</taxon>
    </lineage>
</organism>
<evidence type="ECO:0000256" key="2">
    <source>
        <dbReference type="ARBA" id="ARBA00022448"/>
    </source>
</evidence>
<protein>
    <recommendedName>
        <fullName evidence="3">ABC transporter domain-containing protein</fullName>
    </recommendedName>
</protein>
<dbReference type="Pfam" id="PF00005">
    <property type="entry name" value="ABC_tran"/>
    <property type="match status" value="1"/>
</dbReference>
<dbReference type="AlphaFoldDB" id="A0A382IYR2"/>
<dbReference type="InterPro" id="IPR050153">
    <property type="entry name" value="Metal_Ion_Import_ABC"/>
</dbReference>
<evidence type="ECO:0000313" key="4">
    <source>
        <dbReference type="EMBL" id="SVC04806.1"/>
    </source>
</evidence>
<feature type="domain" description="ABC transporter" evidence="3">
    <location>
        <begin position="1"/>
        <end position="194"/>
    </location>
</feature>
<comment type="similarity">
    <text evidence="1">Belongs to the ABC transporter superfamily.</text>
</comment>
<proteinExistence type="inferred from homology"/>
<dbReference type="EMBL" id="UINC01070558">
    <property type="protein sequence ID" value="SVC04806.1"/>
    <property type="molecule type" value="Genomic_DNA"/>
</dbReference>
<dbReference type="PANTHER" id="PTHR42734:SF5">
    <property type="entry name" value="IRON TRANSPORT SYSTEM ATP-BINDING PROTEIN HI_0361-RELATED"/>
    <property type="match status" value="1"/>
</dbReference>
<dbReference type="PANTHER" id="PTHR42734">
    <property type="entry name" value="METAL TRANSPORT SYSTEM ATP-BINDING PROTEIN TM_0124-RELATED"/>
    <property type="match status" value="1"/>
</dbReference>
<accession>A0A382IYR2</accession>
<keyword evidence="2" id="KW-0813">Transport</keyword>
<sequence length="212" mass="22700">LRLHPSEGSVSVLGETLGRTDTRVLRRRIGYAASALADSLRPGIDAADVVMTARFGALEPWWHDYDDADRQRARELLTQVGCGDRADHAFGTLSSGERQRVLLARTLMTDPGILLLDEPTAALDLGGREDLVGTLAGLAAEPDTPPMALVTHHVEEIPPGFTHCLMLADGRVAAVGPIDEVLTDEALSDCYGLDLRLDTAAGRWTVRVAPGS</sequence>
<dbReference type="SUPFAM" id="SSF52540">
    <property type="entry name" value="P-loop containing nucleoside triphosphate hydrolases"/>
    <property type="match status" value="1"/>
</dbReference>
<dbReference type="InterPro" id="IPR003439">
    <property type="entry name" value="ABC_transporter-like_ATP-bd"/>
</dbReference>
<name>A0A382IYR2_9ZZZZ</name>
<dbReference type="GO" id="GO:0005524">
    <property type="term" value="F:ATP binding"/>
    <property type="evidence" value="ECO:0007669"/>
    <property type="project" value="InterPro"/>
</dbReference>
<dbReference type="Gene3D" id="3.40.50.300">
    <property type="entry name" value="P-loop containing nucleotide triphosphate hydrolases"/>
    <property type="match status" value="1"/>
</dbReference>
<evidence type="ECO:0000256" key="1">
    <source>
        <dbReference type="ARBA" id="ARBA00005417"/>
    </source>
</evidence>
<feature type="non-terminal residue" evidence="4">
    <location>
        <position position="1"/>
    </location>
</feature>